<reference evidence="2" key="1">
    <citation type="submission" date="2020-12" db="EMBL/GenBank/DDBJ databases">
        <title>Antrihabitans popcorni sp. nov. and Antrihabitans auranticaus sp. nov., isolated from a larva cave.</title>
        <authorList>
            <person name="Lee S.D."/>
            <person name="Kim I.S."/>
        </authorList>
    </citation>
    <scope>NUCLEOTIDE SEQUENCE</scope>
    <source>
        <strain evidence="2">YC3-6</strain>
    </source>
</reference>
<sequence length="265" mass="29172">MTNLTVSHVLGKTWKLNAPLVYKGKRDYYVIKAGFETDFASIPKPIAWLLDSSGGNSEAAVLHDAVWRESQEPKDIRRIDPWNADGLFRRALRETGMPALTRGLMWWGVRTNAVVHGRFGIDGPSLPIKLLQLVGGFLLGVITVLPVTIVAAIGLVAYWVFNWIAAAVWTIFERSHGMPTNWPWLPFRPKKVAALTFAATAAPTMSLVVVPIWQSAEVKTAEAVALENLLLARGDTPITNAEVDALSDRTQAETPLAVQKAWELP</sequence>
<dbReference type="Proteomes" id="UP000655868">
    <property type="component" value="Unassembled WGS sequence"/>
</dbReference>
<keyword evidence="1" id="KW-0812">Transmembrane</keyword>
<accession>A0A934TZR7</accession>
<gene>
    <name evidence="2" type="ORF">JGU71_00790</name>
</gene>
<keyword evidence="1" id="KW-0472">Membrane</keyword>
<name>A0A934TZR7_9NOCA</name>
<comment type="caution">
    <text evidence="2">The sequence shown here is derived from an EMBL/GenBank/DDBJ whole genome shotgun (WGS) entry which is preliminary data.</text>
</comment>
<keyword evidence="1" id="KW-1133">Transmembrane helix</keyword>
<proteinExistence type="predicted"/>
<dbReference type="RefSeq" id="WP_199701049.1">
    <property type="nucleotide sequence ID" value="NZ_JAEMNV010000001.1"/>
</dbReference>
<feature type="transmembrane region" description="Helical" evidence="1">
    <location>
        <begin position="192"/>
        <end position="213"/>
    </location>
</feature>
<protein>
    <submittedName>
        <fullName evidence="2">DUF1353 domain-containing protein</fullName>
    </submittedName>
</protein>
<keyword evidence="3" id="KW-1185">Reference proteome</keyword>
<feature type="transmembrane region" description="Helical" evidence="1">
    <location>
        <begin position="130"/>
        <end position="149"/>
    </location>
</feature>
<evidence type="ECO:0000313" key="2">
    <source>
        <dbReference type="EMBL" id="MBJ8337409.1"/>
    </source>
</evidence>
<dbReference type="Pfam" id="PF07087">
    <property type="entry name" value="DUF1353"/>
    <property type="match status" value="1"/>
</dbReference>
<organism evidence="2 3">
    <name type="scientific">Antrihabitans stalagmiti</name>
    <dbReference type="NCBI Taxonomy" id="2799499"/>
    <lineage>
        <taxon>Bacteria</taxon>
        <taxon>Bacillati</taxon>
        <taxon>Actinomycetota</taxon>
        <taxon>Actinomycetes</taxon>
        <taxon>Mycobacteriales</taxon>
        <taxon>Nocardiaceae</taxon>
        <taxon>Antrihabitans</taxon>
    </lineage>
</organism>
<feature type="transmembrane region" description="Helical" evidence="1">
    <location>
        <begin position="155"/>
        <end position="172"/>
    </location>
</feature>
<dbReference type="InterPro" id="IPR010767">
    <property type="entry name" value="Phage_CGC-2007_Cje0229"/>
</dbReference>
<dbReference type="AlphaFoldDB" id="A0A934TZR7"/>
<evidence type="ECO:0000256" key="1">
    <source>
        <dbReference type="SAM" id="Phobius"/>
    </source>
</evidence>
<dbReference type="EMBL" id="JAEMNV010000001">
    <property type="protein sequence ID" value="MBJ8337409.1"/>
    <property type="molecule type" value="Genomic_DNA"/>
</dbReference>
<evidence type="ECO:0000313" key="3">
    <source>
        <dbReference type="Proteomes" id="UP000655868"/>
    </source>
</evidence>